<dbReference type="AlphaFoldDB" id="A0A151P6N3"/>
<name>A0A151P6N3_ALLMI</name>
<accession>A0A151P6N3</accession>
<dbReference type="EMBL" id="AKHW03000678">
    <property type="protein sequence ID" value="KYO44737.1"/>
    <property type="molecule type" value="Genomic_DNA"/>
</dbReference>
<dbReference type="Proteomes" id="UP000050525">
    <property type="component" value="Unassembled WGS sequence"/>
</dbReference>
<evidence type="ECO:0000256" key="1">
    <source>
        <dbReference type="SAM" id="MobiDB-lite"/>
    </source>
</evidence>
<sequence>MEEMEEKVDRLEWELGIAKAQKERAEAQVAVLELQVQSGKKEEGSKEIRCLMVIEAEKTRAISQEAQRGREREEKLKKLQEEMIAGVTRSMEAGTKQAEEQKKVLRELEEARGLIGVLQKETHSQEDWIGELQEELKSWQQRSMRAEDLAQELQDQLSKSHTQARGIDKVLMQQVEQMKNFRANYEMLGKQMQSLEEELKTKERENEQLQTQLRSMEGENEKLGQQVWSLKTLIEDSLTKEEGVREENEQLQRGSAKDKAKIQSLETEGKRLQEASDQMAIKIQDLGEIGRSDKRQVTNVLGAGQEPQVGEIKDTVRERLEALGSRLTVYVRTAKLENQEQYQEVEVVKKALKEVEAQLETTRYRNPKHMELGKFPRDLGPEEPREEAEPGQPGGSTREEGAVEKELVTLQKEALPVLTECWNRRWEQWQSDHAKEMSQLKHQLKELFRLRDKRNSIDPSLSLSYHRMPPRYPAYGFPAIPNG</sequence>
<organism evidence="2 3">
    <name type="scientific">Alligator mississippiensis</name>
    <name type="common">American alligator</name>
    <dbReference type="NCBI Taxonomy" id="8496"/>
    <lineage>
        <taxon>Eukaryota</taxon>
        <taxon>Metazoa</taxon>
        <taxon>Chordata</taxon>
        <taxon>Craniata</taxon>
        <taxon>Vertebrata</taxon>
        <taxon>Euteleostomi</taxon>
        <taxon>Archelosauria</taxon>
        <taxon>Archosauria</taxon>
        <taxon>Crocodylia</taxon>
        <taxon>Alligatoridae</taxon>
        <taxon>Alligatorinae</taxon>
        <taxon>Alligator</taxon>
    </lineage>
</organism>
<evidence type="ECO:0000313" key="2">
    <source>
        <dbReference type="EMBL" id="KYO44737.1"/>
    </source>
</evidence>
<protein>
    <submittedName>
        <fullName evidence="2">Golgin subfamily A member 6-like protein 22</fullName>
    </submittedName>
</protein>
<keyword evidence="3" id="KW-1185">Reference proteome</keyword>
<evidence type="ECO:0000313" key="3">
    <source>
        <dbReference type="Proteomes" id="UP000050525"/>
    </source>
</evidence>
<proteinExistence type="predicted"/>
<feature type="region of interest" description="Disordered" evidence="1">
    <location>
        <begin position="239"/>
        <end position="262"/>
    </location>
</feature>
<feature type="compositionally biased region" description="Basic and acidic residues" evidence="1">
    <location>
        <begin position="371"/>
        <end position="383"/>
    </location>
</feature>
<gene>
    <name evidence="2" type="ORF">Y1Q_0016850</name>
</gene>
<reference evidence="2 3" key="1">
    <citation type="journal article" date="2012" name="Genome Biol.">
        <title>Sequencing three crocodilian genomes to illuminate the evolution of archosaurs and amniotes.</title>
        <authorList>
            <person name="St John J.A."/>
            <person name="Braun E.L."/>
            <person name="Isberg S.R."/>
            <person name="Miles L.G."/>
            <person name="Chong A.Y."/>
            <person name="Gongora J."/>
            <person name="Dalzell P."/>
            <person name="Moran C."/>
            <person name="Bed'hom B."/>
            <person name="Abzhanov A."/>
            <person name="Burgess S.C."/>
            <person name="Cooksey A.M."/>
            <person name="Castoe T.A."/>
            <person name="Crawford N.G."/>
            <person name="Densmore L.D."/>
            <person name="Drew J.C."/>
            <person name="Edwards S.V."/>
            <person name="Faircloth B.C."/>
            <person name="Fujita M.K."/>
            <person name="Greenwold M.J."/>
            <person name="Hoffmann F.G."/>
            <person name="Howard J.M."/>
            <person name="Iguchi T."/>
            <person name="Janes D.E."/>
            <person name="Khan S.Y."/>
            <person name="Kohno S."/>
            <person name="de Koning A.J."/>
            <person name="Lance S.L."/>
            <person name="McCarthy F.M."/>
            <person name="McCormack J.E."/>
            <person name="Merchant M.E."/>
            <person name="Peterson D.G."/>
            <person name="Pollock D.D."/>
            <person name="Pourmand N."/>
            <person name="Raney B.J."/>
            <person name="Roessler K.A."/>
            <person name="Sanford J.R."/>
            <person name="Sawyer R.H."/>
            <person name="Schmidt C.J."/>
            <person name="Triplett E.W."/>
            <person name="Tuberville T.D."/>
            <person name="Venegas-Anaya M."/>
            <person name="Howard J.T."/>
            <person name="Jarvis E.D."/>
            <person name="Guillette L.J.Jr."/>
            <person name="Glenn T.C."/>
            <person name="Green R.E."/>
            <person name="Ray D.A."/>
        </authorList>
    </citation>
    <scope>NUCLEOTIDE SEQUENCE [LARGE SCALE GENOMIC DNA]</scope>
    <source>
        <strain evidence="2">KSC_2009_1</strain>
    </source>
</reference>
<comment type="caution">
    <text evidence="2">The sequence shown here is derived from an EMBL/GenBank/DDBJ whole genome shotgun (WGS) entry which is preliminary data.</text>
</comment>
<feature type="region of interest" description="Disordered" evidence="1">
    <location>
        <begin position="371"/>
        <end position="401"/>
    </location>
</feature>